<dbReference type="GO" id="GO:0005886">
    <property type="term" value="C:plasma membrane"/>
    <property type="evidence" value="ECO:0007669"/>
    <property type="project" value="UniProtKB-SubCell"/>
</dbReference>
<comment type="caution">
    <text evidence="8">The sequence shown here is derived from an EMBL/GenBank/DDBJ whole genome shotgun (WGS) entry which is preliminary data.</text>
</comment>
<dbReference type="Proteomes" id="UP000318542">
    <property type="component" value="Unassembled WGS sequence"/>
</dbReference>
<evidence type="ECO:0000256" key="3">
    <source>
        <dbReference type="ARBA" id="ARBA00022475"/>
    </source>
</evidence>
<evidence type="ECO:0000256" key="4">
    <source>
        <dbReference type="ARBA" id="ARBA00022692"/>
    </source>
</evidence>
<dbReference type="Pfam" id="PF02417">
    <property type="entry name" value="Chromate_transp"/>
    <property type="match status" value="1"/>
</dbReference>
<evidence type="ECO:0000313" key="8">
    <source>
        <dbReference type="EMBL" id="TSE31810.1"/>
    </source>
</evidence>
<dbReference type="InterPro" id="IPR052518">
    <property type="entry name" value="CHR_Transporter"/>
</dbReference>
<evidence type="ECO:0000256" key="7">
    <source>
        <dbReference type="SAM" id="Phobius"/>
    </source>
</evidence>
<evidence type="ECO:0000256" key="6">
    <source>
        <dbReference type="ARBA" id="ARBA00023136"/>
    </source>
</evidence>
<protein>
    <submittedName>
        <fullName evidence="8">Putative chromate transport protein</fullName>
    </submittedName>
</protein>
<feature type="transmembrane region" description="Helical" evidence="7">
    <location>
        <begin position="149"/>
        <end position="167"/>
    </location>
</feature>
<feature type="transmembrane region" description="Helical" evidence="7">
    <location>
        <begin position="86"/>
        <end position="109"/>
    </location>
</feature>
<feature type="transmembrane region" description="Helical" evidence="7">
    <location>
        <begin position="173"/>
        <end position="191"/>
    </location>
</feature>
<evidence type="ECO:0000256" key="1">
    <source>
        <dbReference type="ARBA" id="ARBA00004651"/>
    </source>
</evidence>
<keyword evidence="5 7" id="KW-1133">Transmembrane helix</keyword>
<reference evidence="8 9" key="1">
    <citation type="submission" date="2019-07" db="EMBL/GenBank/DDBJ databases">
        <title>Tepidimonas thermarum AA-1 draft genome.</title>
        <authorList>
            <person name="Da Costa M.S."/>
            <person name="Froufe H.J.C."/>
            <person name="Egas C."/>
            <person name="Albuquerque L."/>
        </authorList>
    </citation>
    <scope>NUCLEOTIDE SEQUENCE [LARGE SCALE GENOMIC DNA]</scope>
    <source>
        <strain evidence="8 9">AA-1</strain>
    </source>
</reference>
<gene>
    <name evidence="8" type="primary">srpC_2</name>
    <name evidence="8" type="ORF">Tther_00320</name>
</gene>
<dbReference type="PANTHER" id="PTHR43663">
    <property type="entry name" value="CHROMATE TRANSPORT PROTEIN-RELATED"/>
    <property type="match status" value="1"/>
</dbReference>
<evidence type="ECO:0000256" key="5">
    <source>
        <dbReference type="ARBA" id="ARBA00022989"/>
    </source>
</evidence>
<name>A0A554X7L4_9BURK</name>
<keyword evidence="4 7" id="KW-0812">Transmembrane</keyword>
<dbReference type="PANTHER" id="PTHR43663:SF1">
    <property type="entry name" value="CHROMATE TRANSPORTER"/>
    <property type="match status" value="1"/>
</dbReference>
<dbReference type="RefSeq" id="WP_143900200.1">
    <property type="nucleotide sequence ID" value="NZ_VJOL01000003.1"/>
</dbReference>
<organism evidence="8 9">
    <name type="scientific">Tepidimonas thermarum</name>
    <dbReference type="NCBI Taxonomy" id="335431"/>
    <lineage>
        <taxon>Bacteria</taxon>
        <taxon>Pseudomonadati</taxon>
        <taxon>Pseudomonadota</taxon>
        <taxon>Betaproteobacteria</taxon>
        <taxon>Burkholderiales</taxon>
        <taxon>Tepidimonas</taxon>
    </lineage>
</organism>
<evidence type="ECO:0000256" key="2">
    <source>
        <dbReference type="ARBA" id="ARBA00005262"/>
    </source>
</evidence>
<dbReference type="OrthoDB" id="8596378at2"/>
<dbReference type="GO" id="GO:0015109">
    <property type="term" value="F:chromate transmembrane transporter activity"/>
    <property type="evidence" value="ECO:0007669"/>
    <property type="project" value="InterPro"/>
</dbReference>
<accession>A0A554X7L4</accession>
<feature type="transmembrane region" description="Helical" evidence="7">
    <location>
        <begin position="20"/>
        <end position="39"/>
    </location>
</feature>
<evidence type="ECO:0000313" key="9">
    <source>
        <dbReference type="Proteomes" id="UP000318542"/>
    </source>
</evidence>
<dbReference type="EMBL" id="VJOL01000003">
    <property type="protein sequence ID" value="TSE31810.1"/>
    <property type="molecule type" value="Genomic_DNA"/>
</dbReference>
<sequence>MVTPPDSEPAPAAPRSPAALFWACTALALQGFGGVLAVVQQTLVERRRWLTQAQFLEDWAAAQLLPGPNVVNLALMIGSRHFGWRGAVAALAGMLLAPLALLLVVAIAFAQVAAHPAAQGALRGMGAVAAGLIMGTALRLLAPLRDNLLGPRACAALAAATFVAVAWMRLPLAWVLAATGSLGWGLAAWRLRRERGAQP</sequence>
<keyword evidence="6 7" id="KW-0472">Membrane</keyword>
<proteinExistence type="inferred from homology"/>
<feature type="transmembrane region" description="Helical" evidence="7">
    <location>
        <begin position="121"/>
        <end position="142"/>
    </location>
</feature>
<dbReference type="AlphaFoldDB" id="A0A554X7L4"/>
<comment type="similarity">
    <text evidence="2">Belongs to the chromate ion transporter (CHR) (TC 2.A.51) family.</text>
</comment>
<keyword evidence="3" id="KW-1003">Cell membrane</keyword>
<keyword evidence="9" id="KW-1185">Reference proteome</keyword>
<dbReference type="InterPro" id="IPR003370">
    <property type="entry name" value="Chromate_transpt"/>
</dbReference>
<comment type="subcellular location">
    <subcellularLocation>
        <location evidence="1">Cell membrane</location>
        <topology evidence="1">Multi-pass membrane protein</topology>
    </subcellularLocation>
</comment>